<evidence type="ECO:0000313" key="2">
    <source>
        <dbReference type="Proteomes" id="UP000702544"/>
    </source>
</evidence>
<comment type="caution">
    <text evidence="1">The sequence shown here is derived from an EMBL/GenBank/DDBJ whole genome shotgun (WGS) entry which is preliminary data.</text>
</comment>
<dbReference type="Proteomes" id="UP000702544">
    <property type="component" value="Unassembled WGS sequence"/>
</dbReference>
<name>A0AAE4ZAR9_9BACT</name>
<accession>A0AAE4ZAR9</accession>
<proteinExistence type="predicted"/>
<evidence type="ECO:0000313" key="1">
    <source>
        <dbReference type="EMBL" id="NIR76764.1"/>
    </source>
</evidence>
<protein>
    <submittedName>
        <fullName evidence="1">Uncharacterized protein</fullName>
    </submittedName>
</protein>
<organism evidence="1 2">
    <name type="scientific">Candidatus Kutchimonas denitrificans</name>
    <dbReference type="NCBI Taxonomy" id="3056748"/>
    <lineage>
        <taxon>Bacteria</taxon>
        <taxon>Pseudomonadati</taxon>
        <taxon>Gemmatimonadota</taxon>
        <taxon>Gemmatimonadia</taxon>
        <taxon>Candidatus Palauibacterales</taxon>
        <taxon>Candidatus Palauibacteraceae</taxon>
        <taxon>Candidatus Kutchimonas</taxon>
    </lineage>
</organism>
<sequence>MQFNIIADVPPPGYIAFGVMAHWSAEKRSLELILGRIRLSVGWFRL</sequence>
<dbReference type="AlphaFoldDB" id="A0AAE4ZAR9"/>
<gene>
    <name evidence="1" type="ORF">GWO12_16935</name>
</gene>
<dbReference type="EMBL" id="JAACAK010000148">
    <property type="protein sequence ID" value="NIR76764.1"/>
    <property type="molecule type" value="Genomic_DNA"/>
</dbReference>
<reference evidence="1 2" key="1">
    <citation type="submission" date="2020-01" db="EMBL/GenBank/DDBJ databases">
        <title>Genomes assembled from Gulf of Kutch pelagic sediment metagenomes.</title>
        <authorList>
            <person name="Chandrashekar M."/>
            <person name="Mahajan M.S."/>
            <person name="Dave K.J."/>
            <person name="Vatsa P."/>
            <person name="Nathani N.M."/>
        </authorList>
    </citation>
    <scope>NUCLEOTIDE SEQUENCE [LARGE SCALE GENOMIC DNA]</scope>
    <source>
        <strain evidence="1">KS3-K002</strain>
    </source>
</reference>